<evidence type="ECO:0000256" key="1">
    <source>
        <dbReference type="SAM" id="MobiDB-lite"/>
    </source>
</evidence>
<dbReference type="EMBL" id="JAEUBD010000526">
    <property type="protein sequence ID" value="KAH3673930.1"/>
    <property type="molecule type" value="Genomic_DNA"/>
</dbReference>
<comment type="caution">
    <text evidence="3">The sequence shown here is derived from an EMBL/GenBank/DDBJ whole genome shotgun (WGS) entry which is preliminary data.</text>
</comment>
<dbReference type="AlphaFoldDB" id="A0A9P8PLU1"/>
<dbReference type="Proteomes" id="UP000788993">
    <property type="component" value="Unassembled WGS sequence"/>
</dbReference>
<feature type="region of interest" description="Disordered" evidence="1">
    <location>
        <begin position="1"/>
        <end position="24"/>
    </location>
</feature>
<reference evidence="3" key="2">
    <citation type="submission" date="2021-01" db="EMBL/GenBank/DDBJ databases">
        <authorList>
            <person name="Schikora-Tamarit M.A."/>
        </authorList>
    </citation>
    <scope>NUCLEOTIDE SEQUENCE</scope>
    <source>
        <strain evidence="3">NCAIM Y.01608</strain>
    </source>
</reference>
<dbReference type="InterPro" id="IPR025718">
    <property type="entry name" value="SAP30_Sin3-bd"/>
</dbReference>
<keyword evidence="4" id="KW-1185">Reference proteome</keyword>
<reference evidence="3" key="1">
    <citation type="journal article" date="2021" name="Open Biol.">
        <title>Shared evolutionary footprints suggest mitochondrial oxidative damage underlies multiple complex I losses in fungi.</title>
        <authorList>
            <person name="Schikora-Tamarit M.A."/>
            <person name="Marcet-Houben M."/>
            <person name="Nosek J."/>
            <person name="Gabaldon T."/>
        </authorList>
    </citation>
    <scope>NUCLEOTIDE SEQUENCE</scope>
    <source>
        <strain evidence="3">NCAIM Y.01608</strain>
    </source>
</reference>
<dbReference type="Pfam" id="PF13867">
    <property type="entry name" value="SAP30_Sin3_bdg"/>
    <property type="match status" value="1"/>
</dbReference>
<feature type="domain" description="Histone deacetylase complex subunit SAP30 Sin3 binding" evidence="2">
    <location>
        <begin position="116"/>
        <end position="148"/>
    </location>
</feature>
<evidence type="ECO:0000313" key="3">
    <source>
        <dbReference type="EMBL" id="KAH3673930.1"/>
    </source>
</evidence>
<dbReference type="InterPro" id="IPR038291">
    <property type="entry name" value="SAP30_C_sf"/>
</dbReference>
<sequence>MARRDTSEPEQVSSSRSSTKHRNQVLAQQQKEFLAKYIHSNGPQDFPVKDPLNFSSWTEEQLRKYRELYLNPSQIITPDVKTLQGYMLEGSELGESSESYAKNELSSGTNMYEYRNRDDLRHAVEDHFNNQLTVKESDVIMGFIYRVKNEDKKFKMYFDRRN</sequence>
<dbReference type="Gene3D" id="6.10.160.20">
    <property type="match status" value="1"/>
</dbReference>
<organism evidence="3 4">
    <name type="scientific">Ogataea polymorpha</name>
    <dbReference type="NCBI Taxonomy" id="460523"/>
    <lineage>
        <taxon>Eukaryota</taxon>
        <taxon>Fungi</taxon>
        <taxon>Dikarya</taxon>
        <taxon>Ascomycota</taxon>
        <taxon>Saccharomycotina</taxon>
        <taxon>Pichiomycetes</taxon>
        <taxon>Pichiales</taxon>
        <taxon>Pichiaceae</taxon>
        <taxon>Ogataea</taxon>
    </lineage>
</organism>
<accession>A0A9P8PLU1</accession>
<name>A0A9P8PLU1_9ASCO</name>
<protein>
    <recommendedName>
        <fullName evidence="2">Histone deacetylase complex subunit SAP30 Sin3 binding domain-containing protein</fullName>
    </recommendedName>
</protein>
<gene>
    <name evidence="3" type="ORF">OGATHE_001910</name>
</gene>
<evidence type="ECO:0000259" key="2">
    <source>
        <dbReference type="Pfam" id="PF13867"/>
    </source>
</evidence>
<proteinExistence type="predicted"/>
<evidence type="ECO:0000313" key="4">
    <source>
        <dbReference type="Proteomes" id="UP000788993"/>
    </source>
</evidence>